<reference evidence="7 8" key="1">
    <citation type="submission" date="2017-09" db="EMBL/GenBank/DDBJ databases">
        <title>Evaluation of Pacific Biosciences Sequencing Technology to Finishing C. thermocellum Genome Sequences.</title>
        <authorList>
            <person name="Brown S."/>
        </authorList>
    </citation>
    <scope>NUCLEOTIDE SEQUENCE [LARGE SCALE GENOMIC DNA]</scope>
    <source>
        <strain evidence="7 8">AD2</strain>
    </source>
</reference>
<dbReference type="RefSeq" id="WP_003517296.1">
    <property type="nucleotide sequence ID" value="NZ_CP013828.1"/>
</dbReference>
<organism evidence="7 8">
    <name type="scientific">Acetivibrio thermocellus AD2</name>
    <dbReference type="NCBI Taxonomy" id="1138384"/>
    <lineage>
        <taxon>Bacteria</taxon>
        <taxon>Bacillati</taxon>
        <taxon>Bacillota</taxon>
        <taxon>Clostridia</taxon>
        <taxon>Eubacteriales</taxon>
        <taxon>Oscillospiraceae</taxon>
        <taxon>Acetivibrio</taxon>
    </lineage>
</organism>
<dbReference type="InterPro" id="IPR001650">
    <property type="entry name" value="Helicase_C-like"/>
</dbReference>
<protein>
    <submittedName>
        <fullName evidence="7">SNF2 domain-containing protein</fullName>
    </submittedName>
</protein>
<dbReference type="Proteomes" id="UP000223596">
    <property type="component" value="Unassembled WGS sequence"/>
</dbReference>
<dbReference type="EMBL" id="PDBW01000001">
    <property type="protein sequence ID" value="PFH03657.1"/>
    <property type="molecule type" value="Genomic_DNA"/>
</dbReference>
<dbReference type="GO" id="GO:0005524">
    <property type="term" value="F:ATP binding"/>
    <property type="evidence" value="ECO:0007669"/>
    <property type="project" value="UniProtKB-KW"/>
</dbReference>
<keyword evidence="4" id="KW-0067">ATP-binding</keyword>
<dbReference type="PANTHER" id="PTHR10799">
    <property type="entry name" value="SNF2/RAD54 HELICASE FAMILY"/>
    <property type="match status" value="1"/>
</dbReference>
<dbReference type="InterPro" id="IPR057342">
    <property type="entry name" value="DEXDc_RapA"/>
</dbReference>
<dbReference type="SMART" id="SM00490">
    <property type="entry name" value="HELICc"/>
    <property type="match status" value="1"/>
</dbReference>
<comment type="caution">
    <text evidence="7">The sequence shown here is derived from an EMBL/GenBank/DDBJ whole genome shotgun (WGS) entry which is preliminary data.</text>
</comment>
<dbReference type="InterPro" id="IPR038718">
    <property type="entry name" value="SNF2-like_sf"/>
</dbReference>
<dbReference type="AlphaFoldDB" id="A0AB36TIB7"/>
<dbReference type="GO" id="GO:0004386">
    <property type="term" value="F:helicase activity"/>
    <property type="evidence" value="ECO:0007669"/>
    <property type="project" value="UniProtKB-KW"/>
</dbReference>
<evidence type="ECO:0000313" key="7">
    <source>
        <dbReference type="EMBL" id="PFH03657.1"/>
    </source>
</evidence>
<dbReference type="GO" id="GO:0016787">
    <property type="term" value="F:hydrolase activity"/>
    <property type="evidence" value="ECO:0007669"/>
    <property type="project" value="UniProtKB-KW"/>
</dbReference>
<dbReference type="Pfam" id="PF00176">
    <property type="entry name" value="SNF2-rel_dom"/>
    <property type="match status" value="1"/>
</dbReference>
<dbReference type="Gene3D" id="3.40.50.10810">
    <property type="entry name" value="Tandem AAA-ATPase domain"/>
    <property type="match status" value="1"/>
</dbReference>
<feature type="domain" description="Helicase ATP-binding" evidence="5">
    <location>
        <begin position="100"/>
        <end position="286"/>
    </location>
</feature>
<dbReference type="Pfam" id="PF00271">
    <property type="entry name" value="Helicase_C"/>
    <property type="match status" value="1"/>
</dbReference>
<evidence type="ECO:0000256" key="1">
    <source>
        <dbReference type="ARBA" id="ARBA00022741"/>
    </source>
</evidence>
<name>A0AB36TIB7_ACETH</name>
<evidence type="ECO:0000256" key="4">
    <source>
        <dbReference type="ARBA" id="ARBA00022840"/>
    </source>
</evidence>
<evidence type="ECO:0000259" key="6">
    <source>
        <dbReference type="PROSITE" id="PS51194"/>
    </source>
</evidence>
<dbReference type="Gene3D" id="3.40.50.300">
    <property type="entry name" value="P-loop containing nucleotide triphosphate hydrolases"/>
    <property type="match status" value="1"/>
</dbReference>
<dbReference type="InterPro" id="IPR000330">
    <property type="entry name" value="SNF2_N"/>
</dbReference>
<evidence type="ECO:0000256" key="3">
    <source>
        <dbReference type="ARBA" id="ARBA00022806"/>
    </source>
</evidence>
<dbReference type="PROSITE" id="PS51194">
    <property type="entry name" value="HELICASE_CTER"/>
    <property type="match status" value="1"/>
</dbReference>
<dbReference type="CDD" id="cd18011">
    <property type="entry name" value="DEXDc_RapA"/>
    <property type="match status" value="1"/>
</dbReference>
<keyword evidence="3" id="KW-0347">Helicase</keyword>
<sequence>MLQIGDYVFDKTKNERVQILEISEVWGFVSYKVFNTSTGKVYKLSADDICAEIPEKHYNESYLRYVALLSKIKNKISQGILSKLSCGIIPLPHQLHVLNRALSNNNVRYILADEVGLGKTIEAGLIIKELKARGLIRRILIVCPTGLVTQWDMEMKEKFNEKFHVILPENYDAIRQITGNEDVYGQFDQVISPMDSIKPLERRAGWTEEKIAKYNEERIYSIINSGWDLIAIDEAHRVAGSSGEVARYKLGKLLAAASPYLLLLTATPHNGKTEPFLRLIRMIDEKAFPNADAVVKEQVAPYVIRTEKREAIDHNGNKLFKNRIIKVIEMHWDERHSMQRKLYEMVSDYVAKNYNKAMRNRGKNMWFVFLLIMMQRMVTSSTSAVRESMERRVRVLEEQAFKYQSMSEEEFAEMELEENMEEAIAAISLGIEEEITQLNDIIAVAKQAEFQYLDVKVEPLFEIIDDLFAEDRQRKIIIFTEFVATQSYLVKLLKDRGYSTSILNGSMSIEERNAVLHEFKTQTDILISTDAGGEGLNLQFSNCIINYDLPWNPMKIEQRIGRVDRIGQQRDVVVYNFILADTVENRVKTVLEEKLSVILREIGIDKYSDILDSETAELNFTDAYMQSIRNPNDIEFNIRRIEEDLKTQVKNTMQIRELIKEEKDLTSMIGAGSTFDFEHALRQMVTYYENYKGNPFLPIENFSINDPIIFEHLNKEIEQDWRMPLLSVSIKDFPNEKGYFMLWKISLISDSREQKVIPIFINCDFILRPMAGKKIWEAILDKDRIITVRKGEEIDTETKNKLYKVSQEFAYDTFLTMKAELEKRNEETYRKYLYALNLRIEAAQRIGIENIRKHKLMTLNREKAEIEANYQAGKKICPDFKPILIAYME</sequence>
<dbReference type="SMART" id="SM00487">
    <property type="entry name" value="DEXDc"/>
    <property type="match status" value="1"/>
</dbReference>
<dbReference type="InterPro" id="IPR049730">
    <property type="entry name" value="SNF2/RAD54-like_C"/>
</dbReference>
<evidence type="ECO:0000259" key="5">
    <source>
        <dbReference type="PROSITE" id="PS51192"/>
    </source>
</evidence>
<dbReference type="PROSITE" id="PS51192">
    <property type="entry name" value="HELICASE_ATP_BIND_1"/>
    <property type="match status" value="1"/>
</dbReference>
<evidence type="ECO:0000256" key="2">
    <source>
        <dbReference type="ARBA" id="ARBA00022801"/>
    </source>
</evidence>
<dbReference type="CDD" id="cd18793">
    <property type="entry name" value="SF2_C_SNF"/>
    <property type="match status" value="1"/>
</dbReference>
<accession>A0AB36TIB7</accession>
<keyword evidence="2" id="KW-0378">Hydrolase</keyword>
<gene>
    <name evidence="7" type="ORF">M972_112469</name>
</gene>
<feature type="domain" description="Helicase C-terminal" evidence="6">
    <location>
        <begin position="463"/>
        <end position="626"/>
    </location>
</feature>
<proteinExistence type="predicted"/>
<evidence type="ECO:0000313" key="8">
    <source>
        <dbReference type="Proteomes" id="UP000223596"/>
    </source>
</evidence>
<dbReference type="InterPro" id="IPR014001">
    <property type="entry name" value="Helicase_ATP-bd"/>
</dbReference>
<dbReference type="InterPro" id="IPR027417">
    <property type="entry name" value="P-loop_NTPase"/>
</dbReference>
<keyword evidence="1" id="KW-0547">Nucleotide-binding</keyword>
<dbReference type="SUPFAM" id="SSF52540">
    <property type="entry name" value="P-loop containing nucleoside triphosphate hydrolases"/>
    <property type="match status" value="2"/>
</dbReference>